<comment type="caution">
    <text evidence="1">The sequence shown here is derived from an EMBL/GenBank/DDBJ whole genome shotgun (WGS) entry which is preliminary data.</text>
</comment>
<gene>
    <name evidence="1" type="ORF">E7027_05835</name>
</gene>
<sequence>MRNGRYQSILEFVPGRLIRVNDKMQQGYVYMLEEAPGQNFAPDFTPELTPAQMLQMGVFEGHYLTDCQNEFPREWFEQAADKLSPNGPDVSKNCFKIKSRLGRKEWVSRGWILPFEPDPRGWFQWYCRYWLGRRLPQTDKRQIRRWKSFKRHQSQVLKNCPPGDITCRQKQRQALLQWAYNPFF</sequence>
<dbReference type="PANTHER" id="PTHR37948:SF1">
    <property type="entry name" value="BLL5189 PROTEIN"/>
    <property type="match status" value="1"/>
</dbReference>
<dbReference type="PANTHER" id="PTHR37948">
    <property type="entry name" value="ZGC:113208"/>
    <property type="match status" value="1"/>
</dbReference>
<evidence type="ECO:0000313" key="1">
    <source>
        <dbReference type="EMBL" id="MBE6421624.1"/>
    </source>
</evidence>
<evidence type="ECO:0000313" key="2">
    <source>
        <dbReference type="Proteomes" id="UP000725649"/>
    </source>
</evidence>
<accession>A0A928DSZ1</accession>
<name>A0A928DSZ1_9BACT</name>
<dbReference type="Proteomes" id="UP000725649">
    <property type="component" value="Unassembled WGS sequence"/>
</dbReference>
<reference evidence="1" key="1">
    <citation type="submission" date="2019-04" db="EMBL/GenBank/DDBJ databases">
        <title>Evolution of Biomass-Degrading Anaerobic Consortia Revealed by Metagenomics.</title>
        <authorList>
            <person name="Peng X."/>
        </authorList>
    </citation>
    <scope>NUCLEOTIDE SEQUENCE</scope>
    <source>
        <strain evidence="1">SIG66</strain>
    </source>
</reference>
<dbReference type="AlphaFoldDB" id="A0A928DSZ1"/>
<protein>
    <submittedName>
        <fullName evidence="1">Uncharacterized protein</fullName>
    </submittedName>
</protein>
<organism evidence="1 2">
    <name type="scientific">Candidatus Avelusimicrobium gallicola</name>
    <dbReference type="NCBI Taxonomy" id="2562704"/>
    <lineage>
        <taxon>Bacteria</taxon>
        <taxon>Pseudomonadati</taxon>
        <taxon>Elusimicrobiota</taxon>
        <taxon>Elusimicrobia</taxon>
        <taxon>Elusimicrobiales</taxon>
        <taxon>Elusimicrobiaceae</taxon>
        <taxon>Candidatus Avelusimicrobium</taxon>
    </lineage>
</organism>
<proteinExistence type="predicted"/>
<dbReference type="EMBL" id="SUVG01000006">
    <property type="protein sequence ID" value="MBE6421624.1"/>
    <property type="molecule type" value="Genomic_DNA"/>
</dbReference>